<organism evidence="3 4">
    <name type="scientific">Streptomyces omiyaensis</name>
    <dbReference type="NCBI Taxonomy" id="68247"/>
    <lineage>
        <taxon>Bacteria</taxon>
        <taxon>Bacillati</taxon>
        <taxon>Actinomycetota</taxon>
        <taxon>Actinomycetes</taxon>
        <taxon>Kitasatosporales</taxon>
        <taxon>Streptomycetaceae</taxon>
        <taxon>Streptomyces</taxon>
    </lineage>
</organism>
<evidence type="ECO:0000313" key="3">
    <source>
        <dbReference type="EMBL" id="MFG3194454.1"/>
    </source>
</evidence>
<keyword evidence="1 2" id="KW-0732">Signal</keyword>
<accession>A0ABW7C770</accession>
<keyword evidence="4" id="KW-1185">Reference proteome</keyword>
<gene>
    <name evidence="3" type="ORF">ACGFYS_36735</name>
</gene>
<dbReference type="InterPro" id="IPR028994">
    <property type="entry name" value="Integrin_alpha_N"/>
</dbReference>
<sequence length="756" mass="79270">MSGSAPRRGVSAAITTVLAVTLGAGVLTAPAGAASLPAAVSAETGTQAAPVTYPESSNLVGAGKTGFLTHARVDDQYRYQWTRFADGAVTTLDASAVDSTGTDVIMTGKGRSPERSLVLQLRDMAPGGGTVTMDLRPLNATYVQVVSQDTILAKVTKADGSVGLSLVTSAGGTLTQRPVEGLVAGATAYLGSTPARDGSVLLTYSLQDGTAWKSELAVVDLATAKVTSVHRPASRADQGAFSATHLVWADQGKVHSKDRATGAETVTDFRLGDEQSMIVGLLDSWQLYGTWTSLEGDGTGNKPTYVPFTAKSLTSGQTVRLLDYTDGYVMPGPGDTAYVSGGTVEHGEGLYRISFGADGRPAAQAVAVTGRPVALRHLGAQIPQPFDMSSPVPLKWRLSRENADVDLRITHRATGKAFSKTLHLYSESAGSPYYYGGGFFGIKWSQIAAESQMGRDAVAGTYDWSFTARPQNGVGPDLEVSGSFTAAKSVSSPHDLDWDGAPDLLARDTAGVLWQLDSRYDEAKKTLVRNYSPVKVGPGWQTYDRIETIGGVGGGPADFVARDRNGVLWLYDVTGNGYGATIAPRKQVGGGWNTYTQLTGGGDLDGDGRPDLVAVDKAGALWFYKGTGKVAAPFATRKKIGTGGWGVYNQITATGNIGGAAAGDLIARDKDGVLWLYLGKGDGTFTARRQIGGGWGAYTDTVGIGDGNHDGRPDLFAYGPNKTAYFYAGTGDYRKPFATRVTSDALNGDIAFNHVS</sequence>
<dbReference type="InterPro" id="IPR013517">
    <property type="entry name" value="FG-GAP"/>
</dbReference>
<evidence type="ECO:0000256" key="1">
    <source>
        <dbReference type="ARBA" id="ARBA00022729"/>
    </source>
</evidence>
<dbReference type="Pfam" id="PF13517">
    <property type="entry name" value="FG-GAP_3"/>
    <property type="match status" value="1"/>
</dbReference>
<feature type="signal peptide" evidence="2">
    <location>
        <begin position="1"/>
        <end position="33"/>
    </location>
</feature>
<dbReference type="Proteomes" id="UP001604282">
    <property type="component" value="Unassembled WGS sequence"/>
</dbReference>
<reference evidence="3 4" key="1">
    <citation type="submission" date="2024-10" db="EMBL/GenBank/DDBJ databases">
        <title>The Natural Products Discovery Center: Release of the First 8490 Sequenced Strains for Exploring Actinobacteria Biosynthetic Diversity.</title>
        <authorList>
            <person name="Kalkreuter E."/>
            <person name="Kautsar S.A."/>
            <person name="Yang D."/>
            <person name="Bader C.D."/>
            <person name="Teijaro C.N."/>
            <person name="Fluegel L."/>
            <person name="Davis C.M."/>
            <person name="Simpson J.R."/>
            <person name="Lauterbach L."/>
            <person name="Steele A.D."/>
            <person name="Gui C."/>
            <person name="Meng S."/>
            <person name="Li G."/>
            <person name="Viehrig K."/>
            <person name="Ye F."/>
            <person name="Su P."/>
            <person name="Kiefer A.F."/>
            <person name="Nichols A."/>
            <person name="Cepeda A.J."/>
            <person name="Yan W."/>
            <person name="Fan B."/>
            <person name="Jiang Y."/>
            <person name="Adhikari A."/>
            <person name="Zheng C.-J."/>
            <person name="Schuster L."/>
            <person name="Cowan T.M."/>
            <person name="Smanski M.J."/>
            <person name="Chevrette M.G."/>
            <person name="De Carvalho L.P.S."/>
            <person name="Shen B."/>
        </authorList>
    </citation>
    <scope>NUCLEOTIDE SEQUENCE [LARGE SCALE GENOMIC DNA]</scope>
    <source>
        <strain evidence="3 4">NPDC048229</strain>
    </source>
</reference>
<feature type="chain" id="PRO_5046048462" evidence="2">
    <location>
        <begin position="34"/>
        <end position="756"/>
    </location>
</feature>
<dbReference type="RefSeq" id="WP_392885022.1">
    <property type="nucleotide sequence ID" value="NZ_JBICZW010000055.1"/>
</dbReference>
<evidence type="ECO:0000256" key="2">
    <source>
        <dbReference type="SAM" id="SignalP"/>
    </source>
</evidence>
<name>A0ABW7C770_9ACTN</name>
<protein>
    <submittedName>
        <fullName evidence="3">FG-GAP repeat domain-containing protein</fullName>
    </submittedName>
</protein>
<dbReference type="Gene3D" id="2.115.10.10">
    <property type="entry name" value="Tachylectin 2"/>
    <property type="match status" value="1"/>
</dbReference>
<dbReference type="EMBL" id="JBICZW010000055">
    <property type="protein sequence ID" value="MFG3194454.1"/>
    <property type="molecule type" value="Genomic_DNA"/>
</dbReference>
<comment type="caution">
    <text evidence="3">The sequence shown here is derived from an EMBL/GenBank/DDBJ whole genome shotgun (WGS) entry which is preliminary data.</text>
</comment>
<dbReference type="SUPFAM" id="SSF69318">
    <property type="entry name" value="Integrin alpha N-terminal domain"/>
    <property type="match status" value="1"/>
</dbReference>
<proteinExistence type="predicted"/>
<evidence type="ECO:0000313" key="4">
    <source>
        <dbReference type="Proteomes" id="UP001604282"/>
    </source>
</evidence>